<dbReference type="Pfam" id="PF13560">
    <property type="entry name" value="HTH_31"/>
    <property type="match status" value="1"/>
</dbReference>
<accession>A0ABP3RJG3</accession>
<dbReference type="PROSITE" id="PS50943">
    <property type="entry name" value="HTH_CROC1"/>
    <property type="match status" value="1"/>
</dbReference>
<protein>
    <submittedName>
        <fullName evidence="2">Helix-turn-helix transcriptional regulator</fullName>
    </submittedName>
</protein>
<feature type="domain" description="HTH cro/C1-type" evidence="1">
    <location>
        <begin position="16"/>
        <end position="70"/>
    </location>
</feature>
<evidence type="ECO:0000313" key="2">
    <source>
        <dbReference type="EMBL" id="GAA0611739.1"/>
    </source>
</evidence>
<gene>
    <name evidence="2" type="ORF">GCM10009422_03290</name>
</gene>
<dbReference type="Proteomes" id="UP001501352">
    <property type="component" value="Unassembled WGS sequence"/>
</dbReference>
<name>A0ABP3RJG3_9CAUL</name>
<dbReference type="SUPFAM" id="SSF47413">
    <property type="entry name" value="lambda repressor-like DNA-binding domains"/>
    <property type="match status" value="1"/>
</dbReference>
<sequence>MESLPRCSALPLGKALRLARRARGLKQSHVAELVGVGQPIISRIEHGEHAPSGHLRDRLVDLLSARLDPAQDSGLRRLIETSSLPVHLICDVTHRLLATSPAREREWGRSAAEACGISLWRYATEDIRDAEARLPSLGWGDRRGSHALALTTSANGSTELSIAAGPMLWERIVLSDGSAARLVTRPI</sequence>
<reference evidence="3" key="1">
    <citation type="journal article" date="2019" name="Int. J. Syst. Evol. Microbiol.">
        <title>The Global Catalogue of Microorganisms (GCM) 10K type strain sequencing project: providing services to taxonomists for standard genome sequencing and annotation.</title>
        <authorList>
            <consortium name="The Broad Institute Genomics Platform"/>
            <consortium name="The Broad Institute Genome Sequencing Center for Infectious Disease"/>
            <person name="Wu L."/>
            <person name="Ma J."/>
        </authorList>
    </citation>
    <scope>NUCLEOTIDE SEQUENCE [LARGE SCALE GENOMIC DNA]</scope>
    <source>
        <strain evidence="3">JCM 12928</strain>
    </source>
</reference>
<proteinExistence type="predicted"/>
<dbReference type="EMBL" id="BAAAGA010000001">
    <property type="protein sequence ID" value="GAA0611739.1"/>
    <property type="molecule type" value="Genomic_DNA"/>
</dbReference>
<dbReference type="Gene3D" id="1.10.260.40">
    <property type="entry name" value="lambda repressor-like DNA-binding domains"/>
    <property type="match status" value="1"/>
</dbReference>
<dbReference type="SMART" id="SM00530">
    <property type="entry name" value="HTH_XRE"/>
    <property type="match status" value="1"/>
</dbReference>
<dbReference type="InterPro" id="IPR001387">
    <property type="entry name" value="Cro/C1-type_HTH"/>
</dbReference>
<organism evidence="2 3">
    <name type="scientific">Brevundimonas kwangchunensis</name>
    <dbReference type="NCBI Taxonomy" id="322163"/>
    <lineage>
        <taxon>Bacteria</taxon>
        <taxon>Pseudomonadati</taxon>
        <taxon>Pseudomonadota</taxon>
        <taxon>Alphaproteobacteria</taxon>
        <taxon>Caulobacterales</taxon>
        <taxon>Caulobacteraceae</taxon>
        <taxon>Brevundimonas</taxon>
    </lineage>
</organism>
<dbReference type="CDD" id="cd00093">
    <property type="entry name" value="HTH_XRE"/>
    <property type="match status" value="1"/>
</dbReference>
<keyword evidence="3" id="KW-1185">Reference proteome</keyword>
<dbReference type="RefSeq" id="WP_343789371.1">
    <property type="nucleotide sequence ID" value="NZ_BAAAGA010000001.1"/>
</dbReference>
<evidence type="ECO:0000313" key="3">
    <source>
        <dbReference type="Proteomes" id="UP001501352"/>
    </source>
</evidence>
<dbReference type="InterPro" id="IPR010982">
    <property type="entry name" value="Lambda_DNA-bd_dom_sf"/>
</dbReference>
<comment type="caution">
    <text evidence="2">The sequence shown here is derived from an EMBL/GenBank/DDBJ whole genome shotgun (WGS) entry which is preliminary data.</text>
</comment>
<evidence type="ECO:0000259" key="1">
    <source>
        <dbReference type="PROSITE" id="PS50943"/>
    </source>
</evidence>